<evidence type="ECO:0000256" key="7">
    <source>
        <dbReference type="ARBA" id="ARBA00013227"/>
    </source>
</evidence>
<keyword evidence="12" id="KW-0106">Calcium</keyword>
<dbReference type="GeneID" id="110978779"/>
<keyword evidence="17" id="KW-1185">Reference proteome</keyword>
<sequence length="301" mass="33337">MTSVSVVLERCGILLEGPHWDDDSQCLYFIDYINGAVHRWNPETQNHETRTIGDRVSSVVTTRTPGVLCITTKHRFVFLDWESGLVTHIAEIDQDRPENHLNDGKCDSMGRFWAGTVGPLETPTKVKPKQGSLFRLDGDGSVTKHVDGVDISNGMCWSHDYRTMYYIDSLSGRVDAFDYCLETGGLSNRRPAVEIPNQEGFPDGMTMDTEGMLWVACFDGSKVNRYNPQTGEKLQTVRFPCSYVTSCCFGGKNLDTLYVTTSNDGLGDQKLREEPLAGSLFKVTGLGVKGLPANKYAGLGK</sequence>
<feature type="binding site" evidence="15">
    <location>
        <position position="203"/>
    </location>
    <ligand>
        <name>a divalent metal cation</name>
        <dbReference type="ChEBI" id="CHEBI:60240"/>
    </ligand>
</feature>
<proteinExistence type="inferred from homology"/>
<evidence type="ECO:0000313" key="17">
    <source>
        <dbReference type="Proteomes" id="UP000694845"/>
    </source>
</evidence>
<reference evidence="18 19" key="1">
    <citation type="submission" date="2025-04" db="UniProtKB">
        <authorList>
            <consortium name="RefSeq"/>
        </authorList>
    </citation>
    <scope>IDENTIFICATION</scope>
</reference>
<dbReference type="FunFam" id="2.120.10.30:FF:000027">
    <property type="entry name" value="Regucalcin homologue"/>
    <property type="match status" value="1"/>
</dbReference>
<evidence type="ECO:0000256" key="1">
    <source>
        <dbReference type="ARBA" id="ARBA00001589"/>
    </source>
</evidence>
<feature type="binding site" evidence="15">
    <location>
        <position position="102"/>
    </location>
    <ligand>
        <name>substrate</name>
    </ligand>
</feature>
<evidence type="ECO:0000256" key="15">
    <source>
        <dbReference type="PIRSR" id="PIRSR605511-2"/>
    </source>
</evidence>
<feature type="active site" description="Proton donor/acceptor" evidence="14">
    <location>
        <position position="203"/>
    </location>
</feature>
<gene>
    <name evidence="18 19" type="primary">LOC110978779</name>
</gene>
<comment type="cofactor">
    <cofactor evidence="2">
        <name>Ca(2+)</name>
        <dbReference type="ChEBI" id="CHEBI:29108"/>
    </cofactor>
</comment>
<dbReference type="EC" id="3.1.1.17" evidence="7"/>
<keyword evidence="11" id="KW-0378">Hydrolase</keyword>
<evidence type="ECO:0000259" key="16">
    <source>
        <dbReference type="Pfam" id="PF08450"/>
    </source>
</evidence>
<dbReference type="Gene3D" id="2.120.10.30">
    <property type="entry name" value="TolB, C-terminal domain"/>
    <property type="match status" value="1"/>
</dbReference>
<dbReference type="RefSeq" id="XP_022089747.1">
    <property type="nucleotide sequence ID" value="XM_022234055.1"/>
</dbReference>
<evidence type="ECO:0000256" key="12">
    <source>
        <dbReference type="ARBA" id="ARBA00022837"/>
    </source>
</evidence>
<evidence type="ECO:0000256" key="6">
    <source>
        <dbReference type="ARBA" id="ARBA00008853"/>
    </source>
</evidence>
<comment type="similarity">
    <text evidence="6">Belongs to the SMP-30/CGR1 family.</text>
</comment>
<dbReference type="InterPro" id="IPR008367">
    <property type="entry name" value="Regucalcin"/>
</dbReference>
<dbReference type="PRINTS" id="PR01791">
    <property type="entry name" value="REGUCALCIN"/>
</dbReference>
<dbReference type="PANTHER" id="PTHR10907:SF47">
    <property type="entry name" value="REGUCALCIN"/>
    <property type="match status" value="1"/>
</dbReference>
<evidence type="ECO:0000256" key="8">
    <source>
        <dbReference type="ARBA" id="ARBA00016808"/>
    </source>
</evidence>
<dbReference type="GO" id="GO:0005509">
    <property type="term" value="F:calcium ion binding"/>
    <property type="evidence" value="ECO:0007669"/>
    <property type="project" value="InterPro"/>
</dbReference>
<organism evidence="17 18">
    <name type="scientific">Acanthaster planci</name>
    <name type="common">Crown-of-thorns starfish</name>
    <dbReference type="NCBI Taxonomy" id="133434"/>
    <lineage>
        <taxon>Eukaryota</taxon>
        <taxon>Metazoa</taxon>
        <taxon>Echinodermata</taxon>
        <taxon>Eleutherozoa</taxon>
        <taxon>Asterozoa</taxon>
        <taxon>Asteroidea</taxon>
        <taxon>Valvatacea</taxon>
        <taxon>Valvatida</taxon>
        <taxon>Acanthasteridae</taxon>
        <taxon>Acanthaster</taxon>
    </lineage>
</organism>
<evidence type="ECO:0000313" key="19">
    <source>
        <dbReference type="RefSeq" id="XP_022089747.1"/>
    </source>
</evidence>
<dbReference type="PRINTS" id="PR01790">
    <property type="entry name" value="SMP30FAMILY"/>
</dbReference>
<comment type="cofactor">
    <cofactor evidence="3">
        <name>Mn(2+)</name>
        <dbReference type="ChEBI" id="CHEBI:29035"/>
    </cofactor>
</comment>
<dbReference type="GO" id="GO:0030234">
    <property type="term" value="F:enzyme regulator activity"/>
    <property type="evidence" value="ECO:0007669"/>
    <property type="project" value="InterPro"/>
</dbReference>
<dbReference type="InterPro" id="IPR011042">
    <property type="entry name" value="6-blade_b-propeller_TolB-like"/>
</dbReference>
<evidence type="ECO:0000256" key="14">
    <source>
        <dbReference type="PIRSR" id="PIRSR605511-1"/>
    </source>
</evidence>
<accession>A0A8B7YDL7</accession>
<dbReference type="PANTHER" id="PTHR10907">
    <property type="entry name" value="REGUCALCIN"/>
    <property type="match status" value="1"/>
</dbReference>
<feature type="binding site" evidence="15">
    <location>
        <position position="16"/>
    </location>
    <ligand>
        <name>a divalent metal cation</name>
        <dbReference type="ChEBI" id="CHEBI:60240"/>
    </ligand>
</feature>
<evidence type="ECO:0000256" key="3">
    <source>
        <dbReference type="ARBA" id="ARBA00001936"/>
    </source>
</evidence>
<feature type="binding site" evidence="15">
    <location>
        <position position="153"/>
    </location>
    <ligand>
        <name>a divalent metal cation</name>
        <dbReference type="ChEBI" id="CHEBI:60240"/>
    </ligand>
</feature>
<dbReference type="AlphaFoldDB" id="A0A8B7YDL7"/>
<dbReference type="GO" id="GO:0004341">
    <property type="term" value="F:gluconolactonase activity"/>
    <property type="evidence" value="ECO:0007669"/>
    <property type="project" value="UniProtKB-EC"/>
</dbReference>
<evidence type="ECO:0000256" key="11">
    <source>
        <dbReference type="ARBA" id="ARBA00022801"/>
    </source>
</evidence>
<comment type="catalytic activity">
    <reaction evidence="1">
        <text>D-glucono-1,5-lactone + H2O = D-gluconate + H(+)</text>
        <dbReference type="Rhea" id="RHEA:10440"/>
        <dbReference type="ChEBI" id="CHEBI:15377"/>
        <dbReference type="ChEBI" id="CHEBI:15378"/>
        <dbReference type="ChEBI" id="CHEBI:16217"/>
        <dbReference type="ChEBI" id="CHEBI:18391"/>
        <dbReference type="EC" id="3.1.1.17"/>
    </reaction>
</comment>
<dbReference type="Proteomes" id="UP000694845">
    <property type="component" value="Unplaced"/>
</dbReference>
<evidence type="ECO:0000313" key="18">
    <source>
        <dbReference type="RefSeq" id="XP_022089746.1"/>
    </source>
</evidence>
<name>A0A8B7YDL7_ACAPL</name>
<protein>
    <recommendedName>
        <fullName evidence="8">Regucalcin</fullName>
        <ecNumber evidence="7">3.1.1.17</ecNumber>
    </recommendedName>
    <alternativeName>
        <fullName evidence="13">Gluconolactonase</fullName>
    </alternativeName>
</protein>
<evidence type="ECO:0000256" key="9">
    <source>
        <dbReference type="ARBA" id="ARBA00022490"/>
    </source>
</evidence>
<evidence type="ECO:0000256" key="4">
    <source>
        <dbReference type="ARBA" id="ARBA00001946"/>
    </source>
</evidence>
<dbReference type="OMA" id="HLWICHY"/>
<dbReference type="RefSeq" id="XP_022089746.1">
    <property type="nucleotide sequence ID" value="XM_022234054.1"/>
</dbReference>
<keyword evidence="9" id="KW-0963">Cytoplasm</keyword>
<comment type="subcellular location">
    <subcellularLocation>
        <location evidence="5">Cytoplasm</location>
    </subcellularLocation>
</comment>
<dbReference type="GO" id="GO:0019853">
    <property type="term" value="P:L-ascorbic acid biosynthetic process"/>
    <property type="evidence" value="ECO:0007669"/>
    <property type="project" value="TreeGrafter"/>
</dbReference>
<evidence type="ECO:0000256" key="10">
    <source>
        <dbReference type="ARBA" id="ARBA00022723"/>
    </source>
</evidence>
<dbReference type="Pfam" id="PF08450">
    <property type="entry name" value="SGL"/>
    <property type="match status" value="1"/>
</dbReference>
<dbReference type="OrthoDB" id="423498at2759"/>
<dbReference type="GO" id="GO:0005737">
    <property type="term" value="C:cytoplasm"/>
    <property type="evidence" value="ECO:0007669"/>
    <property type="project" value="UniProtKB-SubCell"/>
</dbReference>
<dbReference type="KEGG" id="aplc:110978779"/>
<evidence type="ECO:0000256" key="5">
    <source>
        <dbReference type="ARBA" id="ARBA00004496"/>
    </source>
</evidence>
<evidence type="ECO:0000256" key="2">
    <source>
        <dbReference type="ARBA" id="ARBA00001913"/>
    </source>
</evidence>
<dbReference type="SUPFAM" id="SSF63829">
    <property type="entry name" value="Calcium-dependent phosphotriesterase"/>
    <property type="match status" value="1"/>
</dbReference>
<comment type="cofactor">
    <cofactor evidence="15">
        <name>Zn(2+)</name>
        <dbReference type="ChEBI" id="CHEBI:29105"/>
    </cofactor>
    <text evidence="15">Binds 1 divalent metal cation per subunit.</text>
</comment>
<comment type="cofactor">
    <cofactor evidence="4">
        <name>Mg(2+)</name>
        <dbReference type="ChEBI" id="CHEBI:18420"/>
    </cofactor>
</comment>
<keyword evidence="10 15" id="KW-0479">Metal-binding</keyword>
<feature type="domain" description="SMP-30/Gluconolactonase/LRE-like region" evidence="16">
    <location>
        <begin position="16"/>
        <end position="262"/>
    </location>
</feature>
<evidence type="ECO:0000256" key="13">
    <source>
        <dbReference type="ARBA" id="ARBA00032464"/>
    </source>
</evidence>
<keyword evidence="15" id="KW-0862">Zinc</keyword>
<dbReference type="InterPro" id="IPR005511">
    <property type="entry name" value="SMP-30"/>
</dbReference>
<dbReference type="InterPro" id="IPR013658">
    <property type="entry name" value="SGL"/>
</dbReference>